<name>A0A816QR58_BRANA</name>
<dbReference type="AlphaFoldDB" id="A0A816QR58"/>
<organism evidence="1">
    <name type="scientific">Brassica napus</name>
    <name type="common">Rape</name>
    <dbReference type="NCBI Taxonomy" id="3708"/>
    <lineage>
        <taxon>Eukaryota</taxon>
        <taxon>Viridiplantae</taxon>
        <taxon>Streptophyta</taxon>
        <taxon>Embryophyta</taxon>
        <taxon>Tracheophyta</taxon>
        <taxon>Spermatophyta</taxon>
        <taxon>Magnoliopsida</taxon>
        <taxon>eudicotyledons</taxon>
        <taxon>Gunneridae</taxon>
        <taxon>Pentapetalae</taxon>
        <taxon>rosids</taxon>
        <taxon>malvids</taxon>
        <taxon>Brassicales</taxon>
        <taxon>Brassicaceae</taxon>
        <taxon>Brassiceae</taxon>
        <taxon>Brassica</taxon>
    </lineage>
</organism>
<dbReference type="Proteomes" id="UP001295469">
    <property type="component" value="Chromosome C06"/>
</dbReference>
<dbReference type="EMBL" id="HG994370">
    <property type="protein sequence ID" value="CAF2065188.1"/>
    <property type="molecule type" value="Genomic_DNA"/>
</dbReference>
<reference evidence="1" key="1">
    <citation type="submission" date="2021-01" db="EMBL/GenBank/DDBJ databases">
        <authorList>
            <consortium name="Genoscope - CEA"/>
            <person name="William W."/>
        </authorList>
    </citation>
    <scope>NUCLEOTIDE SEQUENCE</scope>
</reference>
<evidence type="ECO:0000313" key="1">
    <source>
        <dbReference type="EMBL" id="CAF2065188.1"/>
    </source>
</evidence>
<proteinExistence type="predicted"/>
<protein>
    <submittedName>
        <fullName evidence="1">(rape) hypothetical protein</fullName>
    </submittedName>
</protein>
<feature type="non-terminal residue" evidence="1">
    <location>
        <position position="1"/>
    </location>
</feature>
<accession>A0A816QR58</accession>
<sequence>MEADQSSCNHRITESRLNSLSSVSLPSLYAPARFSESGEQGMESR</sequence>
<gene>
    <name evidence="1" type="ORF">DARMORV10_C06P50210.1</name>
</gene>